<dbReference type="EMBL" id="GL870878">
    <property type="protein sequence ID" value="EIJ88489.1"/>
    <property type="molecule type" value="Genomic_DNA"/>
</dbReference>
<protein>
    <submittedName>
        <fullName evidence="1">Uncharacterized protein</fullName>
    </submittedName>
</protein>
<accession>I3EGZ2</accession>
<dbReference type="InParanoid" id="I3EGZ2"/>
<organism evidence="1 2">
    <name type="scientific">Nematocida parisii (strain ERTm3)</name>
    <name type="common">Nematode killer fungus</name>
    <dbReference type="NCBI Taxonomy" id="935791"/>
    <lineage>
        <taxon>Eukaryota</taxon>
        <taxon>Fungi</taxon>
        <taxon>Fungi incertae sedis</taxon>
        <taxon>Microsporidia</taxon>
        <taxon>Nematocida</taxon>
    </lineage>
</organism>
<evidence type="ECO:0000313" key="2">
    <source>
        <dbReference type="Proteomes" id="UP000002872"/>
    </source>
</evidence>
<evidence type="ECO:0000313" key="1">
    <source>
        <dbReference type="EMBL" id="EIJ88489.1"/>
    </source>
</evidence>
<dbReference type="HOGENOM" id="CLU_3143475_0_0_1"/>
<keyword evidence="2" id="KW-1185">Reference proteome</keyword>
<dbReference type="VEuPathDB" id="MicrosporidiaDB:NEQG_01179"/>
<proteinExistence type="predicted"/>
<dbReference type="Proteomes" id="UP000002872">
    <property type="component" value="Unassembled WGS sequence"/>
</dbReference>
<gene>
    <name evidence="1" type="ORF">NEQG_01179</name>
</gene>
<dbReference type="AlphaFoldDB" id="I3EGZ2"/>
<reference evidence="1" key="1">
    <citation type="submission" date="2011-01" db="EMBL/GenBank/DDBJ databases">
        <title>The Genome Sequence of Nematocida parisii strain ERTm3.</title>
        <authorList>
            <consortium name="The Broad Institute Genome Sequencing Platform"/>
            <consortium name="The Broad Institute Genome Sequencing Center for Infectious Disease"/>
            <person name="Cuomo C."/>
            <person name="Troemel E."/>
            <person name="Young S.K."/>
            <person name="Zeng Q."/>
            <person name="Gargeya S."/>
            <person name="Fitzgerald M."/>
            <person name="Haas B."/>
            <person name="Abouelleil A."/>
            <person name="Alvarado L."/>
            <person name="Arachchi H.M."/>
            <person name="Berlin A."/>
            <person name="Chapman S.B."/>
            <person name="Gearin G."/>
            <person name="Goldberg J."/>
            <person name="Griggs A."/>
            <person name="Gujja S."/>
            <person name="Hansen M."/>
            <person name="Heiman D."/>
            <person name="Howarth C."/>
            <person name="Larimer J."/>
            <person name="Lui A."/>
            <person name="MacDonald P.J.P."/>
            <person name="McCowen C."/>
            <person name="Montmayeur A."/>
            <person name="Murphy C."/>
            <person name="Neiman D."/>
            <person name="Pearson M."/>
            <person name="Priest M."/>
            <person name="Roberts A."/>
            <person name="Saif S."/>
            <person name="Shea T."/>
            <person name="Sisk P."/>
            <person name="Stolte C."/>
            <person name="Sykes S."/>
            <person name="Wortman J."/>
            <person name="Nusbaum C."/>
            <person name="Birren B."/>
        </authorList>
    </citation>
    <scope>NUCLEOTIDE SEQUENCE</scope>
    <source>
        <strain evidence="1">ERTm3</strain>
    </source>
</reference>
<name>I3EGZ2_NEMP3</name>
<sequence length="49" mass="5593">MKVINSLKDSANNLLNTKKNNLEGILKRLNDIEPVALDYINETCKTYNL</sequence>